<feature type="domain" description="DUF5671" evidence="2">
    <location>
        <begin position="12"/>
        <end position="146"/>
    </location>
</feature>
<dbReference type="InterPro" id="IPR043728">
    <property type="entry name" value="DUF5671"/>
</dbReference>
<dbReference type="AlphaFoldDB" id="A0A1F8FA55"/>
<evidence type="ECO:0000259" key="2">
    <source>
        <dbReference type="Pfam" id="PF18920"/>
    </source>
</evidence>
<feature type="transmembrane region" description="Helical" evidence="1">
    <location>
        <begin position="132"/>
        <end position="154"/>
    </location>
</feature>
<keyword evidence="1" id="KW-1133">Transmembrane helix</keyword>
<feature type="transmembrane region" description="Helical" evidence="1">
    <location>
        <begin position="101"/>
        <end position="120"/>
    </location>
</feature>
<comment type="caution">
    <text evidence="3">The sequence shown here is derived from an EMBL/GenBank/DDBJ whole genome shotgun (WGS) entry which is preliminary data.</text>
</comment>
<feature type="transmembrane region" description="Helical" evidence="1">
    <location>
        <begin position="166"/>
        <end position="186"/>
    </location>
</feature>
<feature type="transmembrane region" description="Helical" evidence="1">
    <location>
        <begin position="14"/>
        <end position="42"/>
    </location>
</feature>
<protein>
    <recommendedName>
        <fullName evidence="2">DUF5671 domain-containing protein</fullName>
    </recommendedName>
</protein>
<gene>
    <name evidence="3" type="ORF">A3C61_01255</name>
</gene>
<organism evidence="3 4">
    <name type="scientific">Candidatus Yanofskybacteria bacterium RIFCSPHIGHO2_02_FULL_39_10</name>
    <dbReference type="NCBI Taxonomy" id="1802674"/>
    <lineage>
        <taxon>Bacteria</taxon>
        <taxon>Candidatus Yanofskyibacteriota</taxon>
    </lineage>
</organism>
<reference evidence="3 4" key="1">
    <citation type="journal article" date="2016" name="Nat. Commun.">
        <title>Thousands of microbial genomes shed light on interconnected biogeochemical processes in an aquifer system.</title>
        <authorList>
            <person name="Anantharaman K."/>
            <person name="Brown C.T."/>
            <person name="Hug L.A."/>
            <person name="Sharon I."/>
            <person name="Castelle C.J."/>
            <person name="Probst A.J."/>
            <person name="Thomas B.C."/>
            <person name="Singh A."/>
            <person name="Wilkins M.J."/>
            <person name="Karaoz U."/>
            <person name="Brodie E.L."/>
            <person name="Williams K.H."/>
            <person name="Hubbard S.S."/>
            <person name="Banfield J.F."/>
        </authorList>
    </citation>
    <scope>NUCLEOTIDE SEQUENCE [LARGE SCALE GENOMIC DNA]</scope>
</reference>
<feature type="transmembrane region" description="Helical" evidence="1">
    <location>
        <begin position="62"/>
        <end position="81"/>
    </location>
</feature>
<dbReference type="EMBL" id="MGJO01000022">
    <property type="protein sequence ID" value="OGN09450.1"/>
    <property type="molecule type" value="Genomic_DNA"/>
</dbReference>
<accession>A0A1F8FA55</accession>
<proteinExistence type="predicted"/>
<evidence type="ECO:0000313" key="4">
    <source>
        <dbReference type="Proteomes" id="UP000178908"/>
    </source>
</evidence>
<evidence type="ECO:0000313" key="3">
    <source>
        <dbReference type="EMBL" id="OGN09450.1"/>
    </source>
</evidence>
<name>A0A1F8FA55_9BACT</name>
<dbReference type="Pfam" id="PF18920">
    <property type="entry name" value="DUF5671"/>
    <property type="match status" value="1"/>
</dbReference>
<keyword evidence="1" id="KW-0472">Membrane</keyword>
<dbReference type="Proteomes" id="UP000178908">
    <property type="component" value="Unassembled WGS sequence"/>
</dbReference>
<keyword evidence="1" id="KW-0812">Transmembrane</keyword>
<evidence type="ECO:0000256" key="1">
    <source>
        <dbReference type="SAM" id="Phobius"/>
    </source>
</evidence>
<sequence length="329" mass="37566">MATSTNQNIPRDAFLYLLSIITLIISAVSLGTVVFQYINVYIPDIISDPYLTQSSYLGTMRYALATLVIVFPVFVWVSWFLRKDISKFPEKRELKIRRWLLYLTLFVATLVIIGDLVVLLRSFLEGELSQRFVLKILAILFIAGSIFVHYLSELKDRKGGYKRIKIFDWAIVAVVLASIVAGFFIAGSPMNQRLIKMDERRVSDLQTIQWQIINYWQRKESLPVSLNDLADPISGFIVPKDSQTGQVYEYNVLGGLKFELCAVFSTTSLDEGVQRQAQQPKAVPIAIDGRSSYISDVWWHDVGRVCFERTIDPDLYPPLNNKDIKPQPL</sequence>